<keyword evidence="4" id="KW-1185">Reference proteome</keyword>
<feature type="compositionally biased region" description="Polar residues" evidence="1">
    <location>
        <begin position="332"/>
        <end position="345"/>
    </location>
</feature>
<feature type="region of interest" description="Disordered" evidence="1">
    <location>
        <begin position="534"/>
        <end position="568"/>
    </location>
</feature>
<feature type="compositionally biased region" description="Basic and acidic residues" evidence="1">
    <location>
        <begin position="849"/>
        <end position="858"/>
    </location>
</feature>
<feature type="region of interest" description="Disordered" evidence="1">
    <location>
        <begin position="198"/>
        <end position="470"/>
    </location>
</feature>
<feature type="transmembrane region" description="Helical" evidence="2">
    <location>
        <begin position="93"/>
        <end position="114"/>
    </location>
</feature>
<dbReference type="GeneID" id="106467283"/>
<feature type="domain" description="TMEM131L fifth Ig-like" evidence="3">
    <location>
        <begin position="35"/>
        <end position="100"/>
    </location>
</feature>
<gene>
    <name evidence="5" type="primary">LOC106467283</name>
</gene>
<feature type="compositionally biased region" description="Polar residues" evidence="1">
    <location>
        <begin position="368"/>
        <end position="389"/>
    </location>
</feature>
<feature type="region of interest" description="Disordered" evidence="1">
    <location>
        <begin position="849"/>
        <end position="874"/>
    </location>
</feature>
<dbReference type="InterPro" id="IPR055437">
    <property type="entry name" value="TMEM131L_Ig_5"/>
</dbReference>
<feature type="compositionally biased region" description="Basic and acidic residues" evidence="1">
    <location>
        <begin position="346"/>
        <end position="367"/>
    </location>
</feature>
<feature type="compositionally biased region" description="Low complexity" evidence="1">
    <location>
        <begin position="407"/>
        <end position="418"/>
    </location>
</feature>
<dbReference type="InterPro" id="IPR039877">
    <property type="entry name" value="TMEM131-like"/>
</dbReference>
<dbReference type="Pfam" id="PF24501">
    <property type="entry name" value="Ig_TMEM131L_5"/>
    <property type="match status" value="1"/>
</dbReference>
<sequence>MFEMTEKHLKDCNGSRNNKFLQPNYTVRRAFTARNMGELPVYIRGFDINGVPCSGFGFRVLNCQGFELRPNSSRKVDIAFTPDFTLSRVERTLNIHTSLGVGGLVLQYTLIATLPRRMLASCGQSLPRPSWEYIFYYLVVCITGLLVIVVMAMAYFEADSLLKSFSIVTTTLSMGNDCIPEKLASFNLDHVANSVENKQGSKIDTTSSSSSLSLEANKRYEGSSQRDGSSDALANGILHRSQRRGSNKQDPDIDGGPCKDIASVRYENGGKNLRNRSIRNKQDGKSTDGVIEESIDQSKANKKRKNSSRSWTSFFKDPFSFGSSSETEHKSNAATQTTKGTNTEKNLAKAPEDDETSCFRDWPKHISTESNGKSRVRQNSPKENSQTVIKSKWKKQTDISSVEEETSSTTTETSNAESDISEKDNRLPDVCVVSKPMKTPRNKSKGQDQSTTKSEFGGLSGGRSETFKDDDDFQISTKSRAHKKIKVPTEVFGGDVLRPSTLELPYKPKPVVVSTVNKEKRLQPDITKTNKILNRVKPKSKGRSITTLSDTDSSDLGKESPPPLWDDPRPLAGYDGFFDLAQQTETFVLHNRGSSSNEPNLTGSYRPPTYSAAVSGDLGLNKAKSKTLLAGDVGGISSRFPGPVGQKPVVVSKSSGPGVTNTNTIFPTNMWNSLNGVGSSHLLQERDVSSSGLSSWSSSHLTDKLVCSTGTSSTDLDGILGSDRLPHKEYVRALQIQRYQKMEEYHKLQALQNQTDWPMYVTPISNSLWDPGYTPRTDTWRSVVSSERDGCSLTSQTNGQPKTSNCLWSSLVDDNWNSVSSVWSTATDTSPSDPPLDLVNAALSVIEGDEKTTEKSDPPETPITPAPATNLSTGNFDPFRTLDSIWNPPLTSTETSSSPSSDTWSCFSLFSHTPSYCTS</sequence>
<accession>A0ABM1T5H7</accession>
<keyword evidence="2" id="KW-0472">Membrane</keyword>
<proteinExistence type="predicted"/>
<dbReference type="PANTHER" id="PTHR22050">
    <property type="entry name" value="RW1 PROTEIN HOMOLOG"/>
    <property type="match status" value="1"/>
</dbReference>
<protein>
    <submittedName>
        <fullName evidence="5">Transmembrane protein 131-like isoform X1</fullName>
    </submittedName>
</protein>
<organism evidence="4 5">
    <name type="scientific">Limulus polyphemus</name>
    <name type="common">Atlantic horseshoe crab</name>
    <dbReference type="NCBI Taxonomy" id="6850"/>
    <lineage>
        <taxon>Eukaryota</taxon>
        <taxon>Metazoa</taxon>
        <taxon>Ecdysozoa</taxon>
        <taxon>Arthropoda</taxon>
        <taxon>Chelicerata</taxon>
        <taxon>Merostomata</taxon>
        <taxon>Xiphosura</taxon>
        <taxon>Limulidae</taxon>
        <taxon>Limulus</taxon>
    </lineage>
</organism>
<feature type="transmembrane region" description="Helical" evidence="2">
    <location>
        <begin position="134"/>
        <end position="156"/>
    </location>
</feature>
<dbReference type="Proteomes" id="UP000694941">
    <property type="component" value="Unplaced"/>
</dbReference>
<dbReference type="PANTHER" id="PTHR22050:SF0">
    <property type="entry name" value="TRANSMEMBRANE PROTEIN 131 HOMOLOG"/>
    <property type="match status" value="1"/>
</dbReference>
<dbReference type="RefSeq" id="XP_022251133.1">
    <property type="nucleotide sequence ID" value="XM_022395425.1"/>
</dbReference>
<keyword evidence="2" id="KW-0812">Transmembrane</keyword>
<evidence type="ECO:0000313" key="5">
    <source>
        <dbReference type="RefSeq" id="XP_022251133.1"/>
    </source>
</evidence>
<keyword evidence="2" id="KW-1133">Transmembrane helix</keyword>
<name>A0ABM1T5H7_LIMPO</name>
<reference evidence="5" key="1">
    <citation type="submission" date="2025-08" db="UniProtKB">
        <authorList>
            <consortium name="RefSeq"/>
        </authorList>
    </citation>
    <scope>IDENTIFICATION</scope>
    <source>
        <tissue evidence="5">Muscle</tissue>
    </source>
</reference>
<evidence type="ECO:0000256" key="2">
    <source>
        <dbReference type="SAM" id="Phobius"/>
    </source>
</evidence>
<evidence type="ECO:0000256" key="1">
    <source>
        <dbReference type="SAM" id="MobiDB-lite"/>
    </source>
</evidence>
<evidence type="ECO:0000259" key="3">
    <source>
        <dbReference type="Pfam" id="PF24501"/>
    </source>
</evidence>
<evidence type="ECO:0000313" key="4">
    <source>
        <dbReference type="Proteomes" id="UP000694941"/>
    </source>
</evidence>